<keyword evidence="3" id="KW-1185">Reference proteome</keyword>
<comment type="caution">
    <text evidence="2">The sequence shown here is derived from an EMBL/GenBank/DDBJ whole genome shotgun (WGS) entry which is preliminary data.</text>
</comment>
<dbReference type="AlphaFoldDB" id="A0AAV7RHI7"/>
<protein>
    <submittedName>
        <fullName evidence="2">Uncharacterized protein</fullName>
    </submittedName>
</protein>
<proteinExistence type="predicted"/>
<dbReference type="EMBL" id="JANPWB010000009">
    <property type="protein sequence ID" value="KAJ1151252.1"/>
    <property type="molecule type" value="Genomic_DNA"/>
</dbReference>
<evidence type="ECO:0000256" key="1">
    <source>
        <dbReference type="SAM" id="MobiDB-lite"/>
    </source>
</evidence>
<organism evidence="2 3">
    <name type="scientific">Pleurodeles waltl</name>
    <name type="common">Iberian ribbed newt</name>
    <dbReference type="NCBI Taxonomy" id="8319"/>
    <lineage>
        <taxon>Eukaryota</taxon>
        <taxon>Metazoa</taxon>
        <taxon>Chordata</taxon>
        <taxon>Craniata</taxon>
        <taxon>Vertebrata</taxon>
        <taxon>Euteleostomi</taxon>
        <taxon>Amphibia</taxon>
        <taxon>Batrachia</taxon>
        <taxon>Caudata</taxon>
        <taxon>Salamandroidea</taxon>
        <taxon>Salamandridae</taxon>
        <taxon>Pleurodelinae</taxon>
        <taxon>Pleurodeles</taxon>
    </lineage>
</organism>
<feature type="region of interest" description="Disordered" evidence="1">
    <location>
        <begin position="17"/>
        <end position="93"/>
    </location>
</feature>
<dbReference type="Proteomes" id="UP001066276">
    <property type="component" value="Chromosome 5"/>
</dbReference>
<gene>
    <name evidence="2" type="ORF">NDU88_004036</name>
</gene>
<evidence type="ECO:0000313" key="3">
    <source>
        <dbReference type="Proteomes" id="UP001066276"/>
    </source>
</evidence>
<evidence type="ECO:0000313" key="2">
    <source>
        <dbReference type="EMBL" id="KAJ1151252.1"/>
    </source>
</evidence>
<reference evidence="2" key="1">
    <citation type="journal article" date="2022" name="bioRxiv">
        <title>Sequencing and chromosome-scale assembly of the giantPleurodeles waltlgenome.</title>
        <authorList>
            <person name="Brown T."/>
            <person name="Elewa A."/>
            <person name="Iarovenko S."/>
            <person name="Subramanian E."/>
            <person name="Araus A.J."/>
            <person name="Petzold A."/>
            <person name="Susuki M."/>
            <person name="Suzuki K.-i.T."/>
            <person name="Hayashi T."/>
            <person name="Toyoda A."/>
            <person name="Oliveira C."/>
            <person name="Osipova E."/>
            <person name="Leigh N.D."/>
            <person name="Simon A."/>
            <person name="Yun M.H."/>
        </authorList>
    </citation>
    <scope>NUCLEOTIDE SEQUENCE</scope>
    <source>
        <strain evidence="2">20211129_DDA</strain>
        <tissue evidence="2">Liver</tissue>
    </source>
</reference>
<name>A0AAV7RHI7_PLEWA</name>
<accession>A0AAV7RHI7</accession>
<sequence length="110" mass="11557">MGEAIWAPFAQWLATATPSCESRSSDRVSSAREPSLPPAGSADALSPGPGEGSMKRTAPGLGPGEKVALASQQESRGPRMLRPRDHHNVGGPGRLLARRLCEALENEDAE</sequence>